<protein>
    <submittedName>
        <fullName evidence="1">Uncharacterized protein</fullName>
    </submittedName>
</protein>
<organism evidence="1 2">
    <name type="scientific">Bdellovibrio svalbardensis</name>
    <dbReference type="NCBI Taxonomy" id="2972972"/>
    <lineage>
        <taxon>Bacteria</taxon>
        <taxon>Pseudomonadati</taxon>
        <taxon>Bdellovibrionota</taxon>
        <taxon>Bdellovibrionia</taxon>
        <taxon>Bdellovibrionales</taxon>
        <taxon>Pseudobdellovibrionaceae</taxon>
        <taxon>Bdellovibrio</taxon>
    </lineage>
</organism>
<dbReference type="Proteomes" id="UP001152321">
    <property type="component" value="Unassembled WGS sequence"/>
</dbReference>
<keyword evidence="2" id="KW-1185">Reference proteome</keyword>
<dbReference type="RefSeq" id="WP_277577554.1">
    <property type="nucleotide sequence ID" value="NZ_JANRMI010000002.1"/>
</dbReference>
<dbReference type="EMBL" id="JANRMI010000002">
    <property type="protein sequence ID" value="MDG0816076.1"/>
    <property type="molecule type" value="Genomic_DNA"/>
</dbReference>
<gene>
    <name evidence="1" type="ORF">NWE73_06860</name>
</gene>
<proteinExistence type="predicted"/>
<comment type="caution">
    <text evidence="1">The sequence shown here is derived from an EMBL/GenBank/DDBJ whole genome shotgun (WGS) entry which is preliminary data.</text>
</comment>
<sequence>MLKVSERNLAILSVYYRDVKTPTDKCFRLFMKHHFHGDVPKDYGDQRIQDSINETLFKYISDDEL</sequence>
<evidence type="ECO:0000313" key="2">
    <source>
        <dbReference type="Proteomes" id="UP001152321"/>
    </source>
</evidence>
<reference evidence="1" key="1">
    <citation type="submission" date="2022-08" db="EMBL/GenBank/DDBJ databases">
        <title>Novel Bdellovibrio Species Isolated from Svalbard: Designation Bdellovibrio svalbardensis.</title>
        <authorList>
            <person name="Mitchell R.J."/>
            <person name="Choi S.Y."/>
        </authorList>
    </citation>
    <scope>NUCLEOTIDE SEQUENCE</scope>
    <source>
        <strain evidence="1">PAP01</strain>
    </source>
</reference>
<evidence type="ECO:0000313" key="1">
    <source>
        <dbReference type="EMBL" id="MDG0816076.1"/>
    </source>
</evidence>
<name>A0ABT6DJQ1_9BACT</name>
<accession>A0ABT6DJQ1</accession>